<evidence type="ECO:0000313" key="2">
    <source>
        <dbReference type="WBParaSite" id="RSKR_0000487500.1"/>
    </source>
</evidence>
<organism evidence="1 2">
    <name type="scientific">Rhabditophanes sp. KR3021</name>
    <dbReference type="NCBI Taxonomy" id="114890"/>
    <lineage>
        <taxon>Eukaryota</taxon>
        <taxon>Metazoa</taxon>
        <taxon>Ecdysozoa</taxon>
        <taxon>Nematoda</taxon>
        <taxon>Chromadorea</taxon>
        <taxon>Rhabditida</taxon>
        <taxon>Tylenchina</taxon>
        <taxon>Panagrolaimomorpha</taxon>
        <taxon>Strongyloidoidea</taxon>
        <taxon>Alloionematidae</taxon>
        <taxon>Rhabditophanes</taxon>
    </lineage>
</organism>
<dbReference type="Proteomes" id="UP000095286">
    <property type="component" value="Unplaced"/>
</dbReference>
<protein>
    <submittedName>
        <fullName evidence="2">BTB domain-containing protein</fullName>
    </submittedName>
</protein>
<reference evidence="2" key="1">
    <citation type="submission" date="2016-11" db="UniProtKB">
        <authorList>
            <consortium name="WormBaseParasite"/>
        </authorList>
    </citation>
    <scope>IDENTIFICATION</scope>
    <source>
        <strain evidence="2">KR3021</strain>
    </source>
</reference>
<name>A0AC35TVY9_9BILA</name>
<proteinExistence type="predicted"/>
<dbReference type="WBParaSite" id="RSKR_0000487500.1">
    <property type="protein sequence ID" value="RSKR_0000487500.1"/>
    <property type="gene ID" value="RSKR_0000487500"/>
</dbReference>
<accession>A0AC35TVY9</accession>
<sequence>MIYQYFPNLFEASLFNDAELVFSDGSMKVSRMILAGHSKYFFDLLTKDVTKSKFDIKNLKMADFKVYYEYLHSGDDFKVNRDKIVAFLQVQIELNLPDIRIKLKEWIMNKDFIIYQGIFYENSSKSELEEYHNLTKQLITTNFEALCQIKAFDSFSRDNFLKLMSKNFIKNKNKGIILDTIARWVEYDFSNRKSDWLDLVSQIDYTKVDHITLEEYVEKNENIYSMPDLMKFLFLKIRVSKDEKSVVSNVVSKNSYSKMILFGGEYSDQSVVEIDTKQNSVKIIGNLSIGKSGHFSEKIGNNVFVLGNEDSKKIEKYNLESNKSEVLSFEMSCNNEDYSTVVYSNRIYVIGGELNGDAIDTVEYFEPEKMKWIDAPKLLQQISYHDSVILDEIIYAVGDLRSAKFQSFEPEKMKWIDAPKLLQQISYHDSVILDEIIYAVGDLRSAKFQRFDPREGKWSFLADIPNKTHFTALSVFEHAITCSGGGDTQSLCQAYDITNNKWDKLANLTIPVYGARSIENETSIIIAGGYNSDQIQSYDKDSKTWSIMDITLPHKNRFSSKIWL</sequence>
<evidence type="ECO:0000313" key="1">
    <source>
        <dbReference type="Proteomes" id="UP000095286"/>
    </source>
</evidence>